<dbReference type="InterPro" id="IPR001214">
    <property type="entry name" value="SET_dom"/>
</dbReference>
<dbReference type="EMBL" id="GANO01004266">
    <property type="protein sequence ID" value="JAB55605.1"/>
    <property type="molecule type" value="mRNA"/>
</dbReference>
<keyword evidence="3 4" id="KW-0949">S-adenosyl-L-methionine</keyword>
<organism evidence="6">
    <name type="scientific">Corethrella appendiculata</name>
    <dbReference type="NCBI Taxonomy" id="1370023"/>
    <lineage>
        <taxon>Eukaryota</taxon>
        <taxon>Metazoa</taxon>
        <taxon>Ecdysozoa</taxon>
        <taxon>Arthropoda</taxon>
        <taxon>Hexapoda</taxon>
        <taxon>Insecta</taxon>
        <taxon>Pterygota</taxon>
        <taxon>Neoptera</taxon>
        <taxon>Endopterygota</taxon>
        <taxon>Diptera</taxon>
        <taxon>Nematocera</taxon>
        <taxon>Culicoidea</taxon>
        <taxon>Chaoboridae</taxon>
        <taxon>Corethrella</taxon>
    </lineage>
</organism>
<name>U5EN45_9DIPT</name>
<feature type="non-terminal residue" evidence="6">
    <location>
        <position position="318"/>
    </location>
</feature>
<dbReference type="AlphaFoldDB" id="U5EN45"/>
<dbReference type="InterPro" id="IPR025785">
    <property type="entry name" value="SETD3"/>
</dbReference>
<evidence type="ECO:0000256" key="2">
    <source>
        <dbReference type="ARBA" id="ARBA00022679"/>
    </source>
</evidence>
<comment type="similarity">
    <text evidence="4">Belongs to the class V-like SAM-binding methyltransferase superfamily. SETD3 actin-histidine methyltransferase family.</text>
</comment>
<reference evidence="6" key="1">
    <citation type="journal article" date="2014" name="Insect Biochem. Mol. Biol.">
        <title>An insight into the sialome of the frog biting fly, Corethrella appendiculata.</title>
        <authorList>
            <person name="Ribeiro J.M.C."/>
            <person name="Chagas A.C."/>
            <person name="Pham V.M."/>
            <person name="Lounibos L.P."/>
            <person name="Calvo E."/>
        </authorList>
    </citation>
    <scope>NUCLEOTIDE SEQUENCE</scope>
    <source>
        <tissue evidence="6">Salivary glands</tissue>
    </source>
</reference>
<evidence type="ECO:0000256" key="4">
    <source>
        <dbReference type="PROSITE-ProRule" id="PRU00898"/>
    </source>
</evidence>
<dbReference type="InterPro" id="IPR044428">
    <property type="entry name" value="SETD3_SET"/>
</dbReference>
<dbReference type="CDD" id="cd19176">
    <property type="entry name" value="SET_SETD3"/>
    <property type="match status" value="1"/>
</dbReference>
<dbReference type="InterPro" id="IPR046341">
    <property type="entry name" value="SET_dom_sf"/>
</dbReference>
<evidence type="ECO:0000313" key="6">
    <source>
        <dbReference type="EMBL" id="JAB55605.1"/>
    </source>
</evidence>
<dbReference type="PANTHER" id="PTHR13271">
    <property type="entry name" value="UNCHARACTERIZED PUTATIVE METHYLTRANSFERASE"/>
    <property type="match status" value="1"/>
</dbReference>
<keyword evidence="2 4" id="KW-0808">Transferase</keyword>
<sequence length="318" mass="36957">KKLSMSKQNELNQLVDTLIKLGLQKPTNVNDQWCQYSDMYSLLERIRKIESELKLKLSNRDGKNRSSAIQTFIDWAKENGCEFDGVRISEFSGYELGLEATRDFAKDETFIKIPKKVILYNNPESIYPIIMLLKDLPMFNNLSNTLLALLLIIEKFQTKSFWKPYLDILPEKYSTVMYFTPQEMQELKGTSAFLPALNQCRIIARQYGFLKTYMQSKRNTQTILKTVLTYDIYRWAVSTVMTRQNVIPVDLDNDKKLDDTANPLSVLIPLWDMANHMNGTITTGYNEETQFVESSTLSEFKKGHQIFIYYGNRSNADF</sequence>
<feature type="domain" description="SET" evidence="5">
    <location>
        <begin position="84"/>
        <end position="311"/>
    </location>
</feature>
<dbReference type="GO" id="GO:0016279">
    <property type="term" value="F:protein-lysine N-methyltransferase activity"/>
    <property type="evidence" value="ECO:0007669"/>
    <property type="project" value="TreeGrafter"/>
</dbReference>
<dbReference type="Gene3D" id="3.90.1410.10">
    <property type="entry name" value="set domain protein methyltransferase, domain 1"/>
    <property type="match status" value="1"/>
</dbReference>
<dbReference type="SUPFAM" id="SSF82199">
    <property type="entry name" value="SET domain"/>
    <property type="match status" value="1"/>
</dbReference>
<evidence type="ECO:0000259" key="5">
    <source>
        <dbReference type="PROSITE" id="PS50280"/>
    </source>
</evidence>
<proteinExistence type="evidence at transcript level"/>
<dbReference type="PROSITE" id="PS50280">
    <property type="entry name" value="SET"/>
    <property type="match status" value="1"/>
</dbReference>
<keyword evidence="1 4" id="KW-0489">Methyltransferase</keyword>
<dbReference type="InterPro" id="IPR050600">
    <property type="entry name" value="SETD3_SETD6_MTase"/>
</dbReference>
<evidence type="ECO:0000256" key="1">
    <source>
        <dbReference type="ARBA" id="ARBA00022603"/>
    </source>
</evidence>
<evidence type="ECO:0000256" key="3">
    <source>
        <dbReference type="ARBA" id="ARBA00022691"/>
    </source>
</evidence>
<accession>U5EN45</accession>
<dbReference type="EC" id="2.1.1.85" evidence="4"/>
<protein>
    <recommendedName>
        <fullName evidence="4">protein-histidine N-methyltransferase</fullName>
        <ecNumber evidence="4">2.1.1.85</ecNumber>
    </recommendedName>
</protein>
<dbReference type="PANTHER" id="PTHR13271:SF47">
    <property type="entry name" value="ACTIN-HISTIDINE N-METHYLTRANSFERASE"/>
    <property type="match status" value="1"/>
</dbReference>
<comment type="catalytic activity">
    <reaction evidence="4">
        <text>L-histidyl-[protein] + S-adenosyl-L-methionine = N(tele)-methyl-L-histidyl-[protein] + S-adenosyl-L-homocysteine + H(+)</text>
        <dbReference type="Rhea" id="RHEA:19369"/>
        <dbReference type="Rhea" id="RHEA-COMP:9745"/>
        <dbReference type="Rhea" id="RHEA-COMP:11600"/>
        <dbReference type="ChEBI" id="CHEBI:15378"/>
        <dbReference type="ChEBI" id="CHEBI:16367"/>
        <dbReference type="ChEBI" id="CHEBI:29979"/>
        <dbReference type="ChEBI" id="CHEBI:57856"/>
        <dbReference type="ChEBI" id="CHEBI:59789"/>
        <dbReference type="EC" id="2.1.1.85"/>
    </reaction>
</comment>
<dbReference type="GO" id="GO:0018064">
    <property type="term" value="F:protein-L-histidine N-tele-methyltransferase activity"/>
    <property type="evidence" value="ECO:0007669"/>
    <property type="project" value="UniProtKB-EC"/>
</dbReference>
<feature type="non-terminal residue" evidence="6">
    <location>
        <position position="1"/>
    </location>
</feature>
<dbReference type="GO" id="GO:0032259">
    <property type="term" value="P:methylation"/>
    <property type="evidence" value="ECO:0007669"/>
    <property type="project" value="UniProtKB-KW"/>
</dbReference>
<dbReference type="PROSITE" id="PS51565">
    <property type="entry name" value="SAM_MT85_SETD3"/>
    <property type="match status" value="1"/>
</dbReference>